<dbReference type="InterPro" id="IPR008927">
    <property type="entry name" value="6-PGluconate_DH-like_C_sf"/>
</dbReference>
<organism evidence="4 5">
    <name type="scientific">Lucifera butyrica</name>
    <dbReference type="NCBI Taxonomy" id="1351585"/>
    <lineage>
        <taxon>Bacteria</taxon>
        <taxon>Bacillati</taxon>
        <taxon>Bacillota</taxon>
        <taxon>Negativicutes</taxon>
        <taxon>Veillonellales</taxon>
        <taxon>Veillonellaceae</taxon>
        <taxon>Lucifera</taxon>
    </lineage>
</organism>
<gene>
    <name evidence="4" type="ORF">LUCI_2259</name>
</gene>
<feature type="domain" description="DUF2520" evidence="3">
    <location>
        <begin position="137"/>
        <end position="265"/>
    </location>
</feature>
<dbReference type="Gene3D" id="3.40.50.720">
    <property type="entry name" value="NAD(P)-binding Rossmann-like Domain"/>
    <property type="match status" value="1"/>
</dbReference>
<dbReference type="SUPFAM" id="SSF51735">
    <property type="entry name" value="NAD(P)-binding Rossmann-fold domains"/>
    <property type="match status" value="1"/>
</dbReference>
<evidence type="ECO:0000313" key="5">
    <source>
        <dbReference type="Proteomes" id="UP000277811"/>
    </source>
</evidence>
<dbReference type="InterPro" id="IPR018931">
    <property type="entry name" value="DUF2520"/>
</dbReference>
<feature type="region of interest" description="Disordered" evidence="1">
    <location>
        <begin position="290"/>
        <end position="309"/>
    </location>
</feature>
<reference evidence="4 5" key="1">
    <citation type="submission" date="2018-06" db="EMBL/GenBank/DDBJ databases">
        <authorList>
            <person name="Strepis N."/>
        </authorList>
    </citation>
    <scope>NUCLEOTIDE SEQUENCE [LARGE SCALE GENOMIC DNA]</scope>
    <source>
        <strain evidence="4">LUCI</strain>
    </source>
</reference>
<evidence type="ECO:0000259" key="3">
    <source>
        <dbReference type="Pfam" id="PF10728"/>
    </source>
</evidence>
<keyword evidence="5" id="KW-1185">Reference proteome</keyword>
<evidence type="ECO:0000259" key="2">
    <source>
        <dbReference type="Pfam" id="PF10727"/>
    </source>
</evidence>
<dbReference type="SUPFAM" id="SSF48179">
    <property type="entry name" value="6-phosphogluconate dehydrogenase C-terminal domain-like"/>
    <property type="match status" value="1"/>
</dbReference>
<feature type="compositionally biased region" description="Basic and acidic residues" evidence="1">
    <location>
        <begin position="299"/>
        <end position="309"/>
    </location>
</feature>
<evidence type="ECO:0000256" key="1">
    <source>
        <dbReference type="SAM" id="MobiDB-lite"/>
    </source>
</evidence>
<dbReference type="Proteomes" id="UP000277811">
    <property type="component" value="Unassembled WGS sequence"/>
</dbReference>
<dbReference type="EMBL" id="UPPP01000070">
    <property type="protein sequence ID" value="VBB07015.1"/>
    <property type="molecule type" value="Genomic_DNA"/>
</dbReference>
<proteinExistence type="predicted"/>
<dbReference type="Gene3D" id="1.10.1040.20">
    <property type="entry name" value="ProC-like, C-terminal domain"/>
    <property type="match status" value="1"/>
</dbReference>
<evidence type="ECO:0000313" key="4">
    <source>
        <dbReference type="EMBL" id="VBB07015.1"/>
    </source>
</evidence>
<dbReference type="InterPro" id="IPR036291">
    <property type="entry name" value="NAD(P)-bd_dom_sf"/>
</dbReference>
<dbReference type="InterPro" id="IPR037108">
    <property type="entry name" value="TM1727-like_C_sf"/>
</dbReference>
<dbReference type="Pfam" id="PF10728">
    <property type="entry name" value="DUF2520"/>
    <property type="match status" value="1"/>
</dbReference>
<dbReference type="AlphaFoldDB" id="A0A498R7R7"/>
<dbReference type="Pfam" id="PF10727">
    <property type="entry name" value="Rossmann-like"/>
    <property type="match status" value="1"/>
</dbReference>
<accession>A0A498R7R7</accession>
<dbReference type="RefSeq" id="WP_165865967.1">
    <property type="nucleotide sequence ID" value="NZ_UPPP01000070.1"/>
</dbReference>
<feature type="domain" description="Putative oxidoreductase/dehydrogenase Rossmann-like" evidence="2">
    <location>
        <begin position="3"/>
        <end position="120"/>
    </location>
</feature>
<dbReference type="PANTHER" id="PTHR40459">
    <property type="entry name" value="CONSERVED HYPOTHETICAL ALANINE AND LEUCINE RICH PROTEIN"/>
    <property type="match status" value="1"/>
</dbReference>
<dbReference type="PANTHER" id="PTHR40459:SF1">
    <property type="entry name" value="CONSERVED HYPOTHETICAL ALANINE AND LEUCINE RICH PROTEIN"/>
    <property type="match status" value="1"/>
</dbReference>
<protein>
    <recommendedName>
        <fullName evidence="6">DUF2520 domain-containing protein</fullName>
    </recommendedName>
</protein>
<name>A0A498R7R7_9FIRM</name>
<sequence>MPKKSIALVGAGKVGSVLAVLLKDRGFELTGVVSRQEESARRLGERLAVTWSTAPGDIIRQADIVLLTVPDRLIGEVAATTARSGAFRAKQVVLHTCGSLTAAILAPAKADGAFTGSLHPLQSFAAADVVPGALEGVYFALDGDPEAVTAAEELVNALGGQSFFVPPSERALYHAGACILSNYLVALAHWATGLYARFGLTRTEAWRALRPLLTGTVENIDCLGVPAALTGPASRGDLSTIARHLTALDDMDTGNCELYCRLGLYTAEIGREAGRITKIQAAAMGDLFEDRLNGGNKNETNHNGDHPGP</sequence>
<evidence type="ECO:0008006" key="6">
    <source>
        <dbReference type="Google" id="ProtNLM"/>
    </source>
</evidence>
<dbReference type="InterPro" id="IPR019665">
    <property type="entry name" value="OxRdtase/DH_put_Rossmann_dom"/>
</dbReference>